<evidence type="ECO:0000256" key="3">
    <source>
        <dbReference type="ARBA" id="ARBA00022603"/>
    </source>
</evidence>
<dbReference type="AlphaFoldDB" id="A0A8J3HZS9"/>
<keyword evidence="11" id="KW-1185">Reference proteome</keyword>
<dbReference type="CDD" id="cd02440">
    <property type="entry name" value="AdoMet_MTases"/>
    <property type="match status" value="1"/>
</dbReference>
<keyword evidence="1 7" id="KW-0963">Cytoplasm</keyword>
<dbReference type="GO" id="GO:0052908">
    <property type="term" value="F:16S rRNA (adenine(1518)-N(6)/adenine(1519)-N(6))-dimethyltransferase activity"/>
    <property type="evidence" value="ECO:0007669"/>
    <property type="project" value="UniProtKB-EC"/>
</dbReference>
<dbReference type="Proteomes" id="UP000612362">
    <property type="component" value="Unassembled WGS sequence"/>
</dbReference>
<dbReference type="PROSITE" id="PS51689">
    <property type="entry name" value="SAM_RNA_A_N6_MT"/>
    <property type="match status" value="1"/>
</dbReference>
<evidence type="ECO:0000256" key="5">
    <source>
        <dbReference type="ARBA" id="ARBA00022691"/>
    </source>
</evidence>
<accession>A0A8J3HZS9</accession>
<feature type="binding site" evidence="7 8">
    <location>
        <position position="39"/>
    </location>
    <ligand>
        <name>S-adenosyl-L-methionine</name>
        <dbReference type="ChEBI" id="CHEBI:59789"/>
    </ligand>
</feature>
<keyword evidence="2 7" id="KW-0698">rRNA processing</keyword>
<sequence length="293" mass="33433">MAKPMTNYDTLDLTNIHDLRNLLYAHNMRPNKSFGQNFLINRSVLEKIVEAAEVNAQDEILEVGAGTGVLTRELAKVAHRVVAVELERDMLALLDKTVGNTSNVELVEKNLLFIDPTDYFEHRPYKLVANLPYYITAPTFRHFLESTNAPQLLVVMVQWEVAQRIVAEPGDLSLLGVSIQFYGTPRIVARVPAQSFYPAPKVDSAILRIDVNDEVPLTLEERNRFFRVVQAGFAAKRKQLHNSLTHALHYKNEIIRECLMEAGIEPSRRAEMLSIEEWIKLWRQIEATRNISS</sequence>
<comment type="catalytic activity">
    <reaction evidence="7">
        <text>adenosine(1518)/adenosine(1519) in 16S rRNA + 4 S-adenosyl-L-methionine = N(6)-dimethyladenosine(1518)/N(6)-dimethyladenosine(1519) in 16S rRNA + 4 S-adenosyl-L-homocysteine + 4 H(+)</text>
        <dbReference type="Rhea" id="RHEA:19609"/>
        <dbReference type="Rhea" id="RHEA-COMP:10232"/>
        <dbReference type="Rhea" id="RHEA-COMP:10233"/>
        <dbReference type="ChEBI" id="CHEBI:15378"/>
        <dbReference type="ChEBI" id="CHEBI:57856"/>
        <dbReference type="ChEBI" id="CHEBI:59789"/>
        <dbReference type="ChEBI" id="CHEBI:74411"/>
        <dbReference type="ChEBI" id="CHEBI:74493"/>
        <dbReference type="EC" id="2.1.1.182"/>
    </reaction>
</comment>
<dbReference type="InterPro" id="IPR001737">
    <property type="entry name" value="KsgA/Erm"/>
</dbReference>
<dbReference type="InterPro" id="IPR011530">
    <property type="entry name" value="rRNA_adenine_dimethylase"/>
</dbReference>
<dbReference type="SMART" id="SM00650">
    <property type="entry name" value="rADc"/>
    <property type="match status" value="1"/>
</dbReference>
<feature type="binding site" evidence="7 8">
    <location>
        <position position="85"/>
    </location>
    <ligand>
        <name>S-adenosyl-L-methionine</name>
        <dbReference type="ChEBI" id="CHEBI:59789"/>
    </ligand>
</feature>
<dbReference type="Gene3D" id="3.40.50.150">
    <property type="entry name" value="Vaccinia Virus protein VP39"/>
    <property type="match status" value="1"/>
</dbReference>
<dbReference type="EMBL" id="BNJF01000001">
    <property type="protein sequence ID" value="GHO44145.1"/>
    <property type="molecule type" value="Genomic_DNA"/>
</dbReference>
<comment type="function">
    <text evidence="7">Specifically dimethylates two adjacent adenosines (A1518 and A1519) in the loop of a conserved hairpin near the 3'-end of 16S rRNA in the 30S particle. May play a critical role in biogenesis of 30S subunits.</text>
</comment>
<comment type="similarity">
    <text evidence="7">Belongs to the class I-like SAM-binding methyltransferase superfamily. rRNA adenine N(6)-methyltransferase family. RsmA subfamily.</text>
</comment>
<feature type="domain" description="Ribosomal RNA adenine methylase transferase N-terminal" evidence="9">
    <location>
        <begin position="44"/>
        <end position="213"/>
    </location>
</feature>
<keyword evidence="5 7" id="KW-0949">S-adenosyl-L-methionine</keyword>
<dbReference type="EC" id="2.1.1.182" evidence="7"/>
<comment type="subcellular location">
    <subcellularLocation>
        <location evidence="7">Cytoplasm</location>
    </subcellularLocation>
</comment>
<dbReference type="PANTHER" id="PTHR11727">
    <property type="entry name" value="DIMETHYLADENOSINE TRANSFERASE"/>
    <property type="match status" value="1"/>
</dbReference>
<keyword evidence="3 7" id="KW-0489">Methyltransferase</keyword>
<reference evidence="10" key="1">
    <citation type="submission" date="2020-10" db="EMBL/GenBank/DDBJ databases">
        <title>Taxonomic study of unclassified bacteria belonging to the class Ktedonobacteria.</title>
        <authorList>
            <person name="Yabe S."/>
            <person name="Wang C.M."/>
            <person name="Zheng Y."/>
            <person name="Sakai Y."/>
            <person name="Cavaletti L."/>
            <person name="Monciardini P."/>
            <person name="Donadio S."/>
        </authorList>
    </citation>
    <scope>NUCLEOTIDE SEQUENCE</scope>
    <source>
        <strain evidence="10">SOSP1-1</strain>
    </source>
</reference>
<dbReference type="InterPro" id="IPR023165">
    <property type="entry name" value="rRNA_Ade_diMease-like_C"/>
</dbReference>
<comment type="caution">
    <text evidence="7 8">Lacks conserved residue(s) required for the propagation of feature annotation.</text>
</comment>
<evidence type="ECO:0000256" key="2">
    <source>
        <dbReference type="ARBA" id="ARBA00022552"/>
    </source>
</evidence>
<dbReference type="InterPro" id="IPR020598">
    <property type="entry name" value="rRNA_Ade_methylase_Trfase_N"/>
</dbReference>
<proteinExistence type="inferred from homology"/>
<feature type="binding site" evidence="7 8">
    <location>
        <position position="37"/>
    </location>
    <ligand>
        <name>S-adenosyl-L-methionine</name>
        <dbReference type="ChEBI" id="CHEBI:59789"/>
    </ligand>
</feature>
<keyword evidence="6 7" id="KW-0694">RNA-binding</keyword>
<gene>
    <name evidence="7 10" type="primary">rsmA</name>
    <name evidence="7" type="synonym">ksgA</name>
    <name evidence="10" type="ORF">KSX_23080</name>
</gene>
<comment type="caution">
    <text evidence="10">The sequence shown here is derived from an EMBL/GenBank/DDBJ whole genome shotgun (WGS) entry which is preliminary data.</text>
</comment>
<feature type="binding site" evidence="7 8">
    <location>
        <position position="130"/>
    </location>
    <ligand>
        <name>S-adenosyl-L-methionine</name>
        <dbReference type="ChEBI" id="CHEBI:59789"/>
    </ligand>
</feature>
<evidence type="ECO:0000256" key="7">
    <source>
        <dbReference type="HAMAP-Rule" id="MF_00607"/>
    </source>
</evidence>
<dbReference type="SUPFAM" id="SSF53335">
    <property type="entry name" value="S-adenosyl-L-methionine-dependent methyltransferases"/>
    <property type="match status" value="1"/>
</dbReference>
<dbReference type="Gene3D" id="1.10.8.100">
    <property type="entry name" value="Ribosomal RNA adenine dimethylase-like, domain 2"/>
    <property type="match status" value="1"/>
</dbReference>
<evidence type="ECO:0000259" key="9">
    <source>
        <dbReference type="SMART" id="SM00650"/>
    </source>
</evidence>
<evidence type="ECO:0000256" key="1">
    <source>
        <dbReference type="ARBA" id="ARBA00022490"/>
    </source>
</evidence>
<feature type="binding site" evidence="7 8">
    <location>
        <position position="64"/>
    </location>
    <ligand>
        <name>S-adenosyl-L-methionine</name>
        <dbReference type="ChEBI" id="CHEBI:59789"/>
    </ligand>
</feature>
<evidence type="ECO:0000256" key="6">
    <source>
        <dbReference type="ARBA" id="ARBA00022884"/>
    </source>
</evidence>
<protein>
    <recommendedName>
        <fullName evidence="7">Ribosomal RNA small subunit methyltransferase A</fullName>
        <ecNumber evidence="7">2.1.1.182</ecNumber>
    </recommendedName>
    <alternativeName>
        <fullName evidence="7">16S rRNA (adenine(1518)-N(6)/adenine(1519)-N(6))-dimethyltransferase</fullName>
    </alternativeName>
    <alternativeName>
        <fullName evidence="7">16S rRNA dimethyladenosine transferase</fullName>
    </alternativeName>
    <alternativeName>
        <fullName evidence="7">16S rRNA dimethylase</fullName>
    </alternativeName>
    <alternativeName>
        <fullName evidence="7">S-adenosylmethionine-6-N', N'-adenosyl(rRNA) dimethyltransferase</fullName>
    </alternativeName>
</protein>
<dbReference type="HAMAP" id="MF_00607">
    <property type="entry name" value="16SrRNA_methyltr_A"/>
    <property type="match status" value="1"/>
</dbReference>
<dbReference type="Pfam" id="PF00398">
    <property type="entry name" value="RrnaAD"/>
    <property type="match status" value="1"/>
</dbReference>
<dbReference type="PANTHER" id="PTHR11727:SF7">
    <property type="entry name" value="DIMETHYLADENOSINE TRANSFERASE-RELATED"/>
    <property type="match status" value="1"/>
</dbReference>
<name>A0A8J3HZS9_9CHLR</name>
<dbReference type="NCBIfam" id="TIGR00755">
    <property type="entry name" value="ksgA"/>
    <property type="match status" value="1"/>
</dbReference>
<evidence type="ECO:0000313" key="10">
    <source>
        <dbReference type="EMBL" id="GHO44145.1"/>
    </source>
</evidence>
<keyword evidence="4 7" id="KW-0808">Transferase</keyword>
<dbReference type="InterPro" id="IPR029063">
    <property type="entry name" value="SAM-dependent_MTases_sf"/>
</dbReference>
<dbReference type="GO" id="GO:0003723">
    <property type="term" value="F:RNA binding"/>
    <property type="evidence" value="ECO:0007669"/>
    <property type="project" value="UniProtKB-UniRule"/>
</dbReference>
<organism evidence="10 11">
    <name type="scientific">Ktedonospora formicarum</name>
    <dbReference type="NCBI Taxonomy" id="2778364"/>
    <lineage>
        <taxon>Bacteria</taxon>
        <taxon>Bacillati</taxon>
        <taxon>Chloroflexota</taxon>
        <taxon>Ktedonobacteria</taxon>
        <taxon>Ktedonobacterales</taxon>
        <taxon>Ktedonobacteraceae</taxon>
        <taxon>Ktedonospora</taxon>
    </lineage>
</organism>
<dbReference type="GO" id="GO:0005829">
    <property type="term" value="C:cytosol"/>
    <property type="evidence" value="ECO:0007669"/>
    <property type="project" value="TreeGrafter"/>
</dbReference>
<evidence type="ECO:0000313" key="11">
    <source>
        <dbReference type="Proteomes" id="UP000612362"/>
    </source>
</evidence>
<evidence type="ECO:0000256" key="8">
    <source>
        <dbReference type="PROSITE-ProRule" id="PRU01026"/>
    </source>
</evidence>
<evidence type="ECO:0000256" key="4">
    <source>
        <dbReference type="ARBA" id="ARBA00022679"/>
    </source>
</evidence>